<evidence type="ECO:0000313" key="1">
    <source>
        <dbReference type="EMBL" id="SPC78526.1"/>
    </source>
</evidence>
<dbReference type="EMBL" id="OIVN01000335">
    <property type="protein sequence ID" value="SPC78526.1"/>
    <property type="molecule type" value="Genomic_DNA"/>
</dbReference>
<protein>
    <submittedName>
        <fullName evidence="1">Uncharacterized protein</fullName>
    </submittedName>
</protein>
<organism evidence="1">
    <name type="scientific">Fagus sylvatica</name>
    <name type="common">Beechnut</name>
    <dbReference type="NCBI Taxonomy" id="28930"/>
    <lineage>
        <taxon>Eukaryota</taxon>
        <taxon>Viridiplantae</taxon>
        <taxon>Streptophyta</taxon>
        <taxon>Embryophyta</taxon>
        <taxon>Tracheophyta</taxon>
        <taxon>Spermatophyta</taxon>
        <taxon>Magnoliopsida</taxon>
        <taxon>eudicotyledons</taxon>
        <taxon>Gunneridae</taxon>
        <taxon>Pentapetalae</taxon>
        <taxon>rosids</taxon>
        <taxon>fabids</taxon>
        <taxon>Fagales</taxon>
        <taxon>Fagaceae</taxon>
        <taxon>Fagus</taxon>
    </lineage>
</organism>
<accession>A0A2N9EHW2</accession>
<dbReference type="AlphaFoldDB" id="A0A2N9EHW2"/>
<sequence length="145" mass="16565">MRRHAPRLSPVNPPVLISASVSRLLRLSFERHPRLRLVKTNLHQKYRSQKTLHAPPRAGEASGLFFAQIHAPRPDPRPDPPRDPHVLYFLMDKNAQGVFRCFLSPISKQLQLWLPCHLSSPRSQNKINCGCHATPCPLLYQDISL</sequence>
<proteinExistence type="predicted"/>
<reference evidence="1" key="1">
    <citation type="submission" date="2018-02" db="EMBL/GenBank/DDBJ databases">
        <authorList>
            <person name="Cohen D.B."/>
            <person name="Kent A.D."/>
        </authorList>
    </citation>
    <scope>NUCLEOTIDE SEQUENCE</scope>
</reference>
<name>A0A2N9EHW2_FAGSY</name>
<gene>
    <name evidence="1" type="ORF">FSB_LOCUS6408</name>
</gene>